<dbReference type="Proteomes" id="UP000053405">
    <property type="component" value="Unassembled WGS sequence"/>
</dbReference>
<evidence type="ECO:0000313" key="7">
    <source>
        <dbReference type="Proteomes" id="UP000053405"/>
    </source>
</evidence>
<dbReference type="Pfam" id="PF17940">
    <property type="entry name" value="TetR_C_31"/>
    <property type="match status" value="1"/>
</dbReference>
<dbReference type="STRING" id="1121927.GOHSU_22_00880"/>
<dbReference type="PROSITE" id="PS50977">
    <property type="entry name" value="HTH_TETR_2"/>
    <property type="match status" value="1"/>
</dbReference>
<dbReference type="AlphaFoldDB" id="L7LC65"/>
<dbReference type="InterPro" id="IPR050109">
    <property type="entry name" value="HTH-type_TetR-like_transc_reg"/>
</dbReference>
<reference evidence="6 7" key="1">
    <citation type="submission" date="2012-12" db="EMBL/GenBank/DDBJ databases">
        <title>Whole genome shotgun sequence of Gordonia hirsuta NBRC 16056.</title>
        <authorList>
            <person name="Isaki-Nakamura S."/>
            <person name="Hosoyama A."/>
            <person name="Tsuchikane K."/>
            <person name="Katsumata H."/>
            <person name="Baba S."/>
            <person name="Yamazaki S."/>
            <person name="Fujita N."/>
        </authorList>
    </citation>
    <scope>NUCLEOTIDE SEQUENCE [LARGE SCALE GENOMIC DNA]</scope>
    <source>
        <strain evidence="6 7">NBRC 16056</strain>
    </source>
</reference>
<protein>
    <submittedName>
        <fullName evidence="6">Putative TetR family transcriptional regulator</fullName>
    </submittedName>
</protein>
<keyword evidence="3" id="KW-0804">Transcription</keyword>
<sequence>MTSPPRQERAVRTREKILAGAVDVLVEYGYAGMTMQRVQAAAGVSRGALTHHFGSMSEIAVAAVDYIADQQAAEIREAVIADASVDATVQMIHQITRRPTFLAGLQLWLAARAQPELRSALQPGAHRLLGQIREALTPLVGDLPEDQLAVFVDGLLSLLRGLAIGAVLRDRPEREAQVLHAWISAFR</sequence>
<evidence type="ECO:0000256" key="4">
    <source>
        <dbReference type="PROSITE-ProRule" id="PRU00335"/>
    </source>
</evidence>
<keyword evidence="1" id="KW-0805">Transcription regulation</keyword>
<dbReference type="EMBL" id="BANT01000022">
    <property type="protein sequence ID" value="GAC57628.1"/>
    <property type="molecule type" value="Genomic_DNA"/>
</dbReference>
<dbReference type="SUPFAM" id="SSF46689">
    <property type="entry name" value="Homeodomain-like"/>
    <property type="match status" value="1"/>
</dbReference>
<evidence type="ECO:0000313" key="6">
    <source>
        <dbReference type="EMBL" id="GAC57628.1"/>
    </source>
</evidence>
<dbReference type="PRINTS" id="PR00455">
    <property type="entry name" value="HTHTETR"/>
</dbReference>
<evidence type="ECO:0000256" key="3">
    <source>
        <dbReference type="ARBA" id="ARBA00023163"/>
    </source>
</evidence>
<keyword evidence="2 4" id="KW-0238">DNA-binding</keyword>
<dbReference type="InterPro" id="IPR009057">
    <property type="entry name" value="Homeodomain-like_sf"/>
</dbReference>
<dbReference type="PANTHER" id="PTHR30055:SF234">
    <property type="entry name" value="HTH-TYPE TRANSCRIPTIONAL REGULATOR BETI"/>
    <property type="match status" value="1"/>
</dbReference>
<evidence type="ECO:0000256" key="2">
    <source>
        <dbReference type="ARBA" id="ARBA00023125"/>
    </source>
</evidence>
<feature type="DNA-binding region" description="H-T-H motif" evidence="4">
    <location>
        <begin position="34"/>
        <end position="53"/>
    </location>
</feature>
<dbReference type="PROSITE" id="PS01081">
    <property type="entry name" value="HTH_TETR_1"/>
    <property type="match status" value="1"/>
</dbReference>
<feature type="domain" description="HTH tetR-type" evidence="5">
    <location>
        <begin position="11"/>
        <end position="71"/>
    </location>
</feature>
<dbReference type="Pfam" id="PF00440">
    <property type="entry name" value="TetR_N"/>
    <property type="match status" value="1"/>
</dbReference>
<keyword evidence="7" id="KW-1185">Reference proteome</keyword>
<dbReference type="RefSeq" id="WP_005940125.1">
    <property type="nucleotide sequence ID" value="NZ_ATVK01000050.1"/>
</dbReference>
<dbReference type="Gene3D" id="1.10.357.10">
    <property type="entry name" value="Tetracycline Repressor, domain 2"/>
    <property type="match status" value="1"/>
</dbReference>
<dbReference type="GO" id="GO:0000976">
    <property type="term" value="F:transcription cis-regulatory region binding"/>
    <property type="evidence" value="ECO:0007669"/>
    <property type="project" value="TreeGrafter"/>
</dbReference>
<proteinExistence type="predicted"/>
<dbReference type="eggNOG" id="COG1309">
    <property type="taxonomic scope" value="Bacteria"/>
</dbReference>
<gene>
    <name evidence="6" type="ORF">GOHSU_22_00880</name>
</gene>
<name>L7LC65_9ACTN</name>
<dbReference type="InterPro" id="IPR001647">
    <property type="entry name" value="HTH_TetR"/>
</dbReference>
<evidence type="ECO:0000259" key="5">
    <source>
        <dbReference type="PROSITE" id="PS50977"/>
    </source>
</evidence>
<dbReference type="InterPro" id="IPR041583">
    <property type="entry name" value="TetR_C_31"/>
</dbReference>
<accession>L7LC65</accession>
<evidence type="ECO:0000256" key="1">
    <source>
        <dbReference type="ARBA" id="ARBA00023015"/>
    </source>
</evidence>
<dbReference type="GO" id="GO:0003700">
    <property type="term" value="F:DNA-binding transcription factor activity"/>
    <property type="evidence" value="ECO:0007669"/>
    <property type="project" value="TreeGrafter"/>
</dbReference>
<dbReference type="PANTHER" id="PTHR30055">
    <property type="entry name" value="HTH-TYPE TRANSCRIPTIONAL REGULATOR RUTR"/>
    <property type="match status" value="1"/>
</dbReference>
<dbReference type="InterPro" id="IPR023772">
    <property type="entry name" value="DNA-bd_HTH_TetR-type_CS"/>
</dbReference>
<comment type="caution">
    <text evidence="6">The sequence shown here is derived from an EMBL/GenBank/DDBJ whole genome shotgun (WGS) entry which is preliminary data.</text>
</comment>
<organism evidence="6 7">
    <name type="scientific">Gordonia hirsuta DSM 44140 = NBRC 16056</name>
    <dbReference type="NCBI Taxonomy" id="1121927"/>
    <lineage>
        <taxon>Bacteria</taxon>
        <taxon>Bacillati</taxon>
        <taxon>Actinomycetota</taxon>
        <taxon>Actinomycetes</taxon>
        <taxon>Mycobacteriales</taxon>
        <taxon>Gordoniaceae</taxon>
        <taxon>Gordonia</taxon>
    </lineage>
</organism>